<reference evidence="3" key="1">
    <citation type="submission" date="2022-12" db="EMBL/GenBank/DDBJ databases">
        <authorList>
            <person name="Petersen C."/>
        </authorList>
    </citation>
    <scope>NUCLEOTIDE SEQUENCE</scope>
    <source>
        <strain evidence="3">IBT 15544</strain>
    </source>
</reference>
<sequence length="297" mass="32379">MPVSHGLGSEDILVEVKVVGMNLSTGVITEKSFIGRGLGYEGSGLILEVGTAVNKLSPGDRVIMSSSGSLTTTQKLDQRLCVKILNSLSYEEGATMSVVYCTAIHCLLDIGGLRKGKLVLIHSASGGVGMAALYIARMVGAEIYATVGSEEKLQALMSVSNIPCNRIFNSRTKEFLPRLMEETNGVGVDVVLNSLSATLLVKVLLDRQRFEPNRSFVGFDHVFFYEKRPKRIESIMARAMDYYKAGFIHPITPTRTFEAVSIVDAILHMLRGRHMGKIVINMPANSADLPAEPSRQE</sequence>
<evidence type="ECO:0000256" key="1">
    <source>
        <dbReference type="ARBA" id="ARBA00022679"/>
    </source>
</evidence>
<accession>A0A9W9JJC5</accession>
<name>A0A9W9JJC5_9EURO</name>
<reference evidence="3" key="2">
    <citation type="journal article" date="2023" name="IMA Fungus">
        <title>Comparative genomic study of the Penicillium genus elucidates a diverse pangenome and 15 lateral gene transfer events.</title>
        <authorList>
            <person name="Petersen C."/>
            <person name="Sorensen T."/>
            <person name="Nielsen M.R."/>
            <person name="Sondergaard T.E."/>
            <person name="Sorensen J.L."/>
            <person name="Fitzpatrick D.A."/>
            <person name="Frisvad J.C."/>
            <person name="Nielsen K.L."/>
        </authorList>
    </citation>
    <scope>NUCLEOTIDE SEQUENCE</scope>
    <source>
        <strain evidence="3">IBT 15544</strain>
    </source>
</reference>
<dbReference type="InterPro" id="IPR013154">
    <property type="entry name" value="ADH-like_N"/>
</dbReference>
<feature type="domain" description="Enoyl reductase (ER)" evidence="2">
    <location>
        <begin position="6"/>
        <end position="280"/>
    </location>
</feature>
<evidence type="ECO:0000259" key="2">
    <source>
        <dbReference type="SMART" id="SM00829"/>
    </source>
</evidence>
<dbReference type="Pfam" id="PF00107">
    <property type="entry name" value="ADH_zinc_N"/>
    <property type="match status" value="1"/>
</dbReference>
<dbReference type="SUPFAM" id="SSF51735">
    <property type="entry name" value="NAD(P)-binding Rossmann-fold domains"/>
    <property type="match status" value="1"/>
</dbReference>
<dbReference type="SMART" id="SM00829">
    <property type="entry name" value="PKS_ER"/>
    <property type="match status" value="1"/>
</dbReference>
<dbReference type="InterPro" id="IPR050444">
    <property type="entry name" value="Polyketide_Synthase"/>
</dbReference>
<dbReference type="GO" id="GO:0016740">
    <property type="term" value="F:transferase activity"/>
    <property type="evidence" value="ECO:0007669"/>
    <property type="project" value="UniProtKB-KW"/>
</dbReference>
<keyword evidence="1" id="KW-0808">Transferase</keyword>
<dbReference type="CDD" id="cd05195">
    <property type="entry name" value="enoyl_red"/>
    <property type="match status" value="1"/>
</dbReference>
<dbReference type="InterPro" id="IPR036291">
    <property type="entry name" value="NAD(P)-bd_dom_sf"/>
</dbReference>
<dbReference type="InterPro" id="IPR013149">
    <property type="entry name" value="ADH-like_C"/>
</dbReference>
<gene>
    <name evidence="3" type="ORF">N7498_007152</name>
</gene>
<dbReference type="Proteomes" id="UP001150904">
    <property type="component" value="Unassembled WGS sequence"/>
</dbReference>
<dbReference type="PANTHER" id="PTHR45681:SF6">
    <property type="entry name" value="POLYKETIDE SYNTHASE 37"/>
    <property type="match status" value="1"/>
</dbReference>
<dbReference type="GeneID" id="83181515"/>
<dbReference type="RefSeq" id="XP_058306463.1">
    <property type="nucleotide sequence ID" value="XM_058454214.1"/>
</dbReference>
<protein>
    <recommendedName>
        <fullName evidence="2">Enoyl reductase (ER) domain-containing protein</fullName>
    </recommendedName>
</protein>
<dbReference type="PANTHER" id="PTHR45681">
    <property type="entry name" value="POLYKETIDE SYNTHASE 44-RELATED"/>
    <property type="match status" value="1"/>
</dbReference>
<dbReference type="InterPro" id="IPR011032">
    <property type="entry name" value="GroES-like_sf"/>
</dbReference>
<dbReference type="InterPro" id="IPR020843">
    <property type="entry name" value="ER"/>
</dbReference>
<dbReference type="GO" id="GO:0016491">
    <property type="term" value="F:oxidoreductase activity"/>
    <property type="evidence" value="ECO:0007669"/>
    <property type="project" value="InterPro"/>
</dbReference>
<keyword evidence="4" id="KW-1185">Reference proteome</keyword>
<evidence type="ECO:0000313" key="3">
    <source>
        <dbReference type="EMBL" id="KAJ5198035.1"/>
    </source>
</evidence>
<dbReference type="Pfam" id="PF08240">
    <property type="entry name" value="ADH_N"/>
    <property type="match status" value="1"/>
</dbReference>
<organism evidence="3 4">
    <name type="scientific">Penicillium cinerascens</name>
    <dbReference type="NCBI Taxonomy" id="70096"/>
    <lineage>
        <taxon>Eukaryota</taxon>
        <taxon>Fungi</taxon>
        <taxon>Dikarya</taxon>
        <taxon>Ascomycota</taxon>
        <taxon>Pezizomycotina</taxon>
        <taxon>Eurotiomycetes</taxon>
        <taxon>Eurotiomycetidae</taxon>
        <taxon>Eurotiales</taxon>
        <taxon>Aspergillaceae</taxon>
        <taxon>Penicillium</taxon>
    </lineage>
</organism>
<comment type="caution">
    <text evidence="3">The sequence shown here is derived from an EMBL/GenBank/DDBJ whole genome shotgun (WGS) entry which is preliminary data.</text>
</comment>
<dbReference type="OrthoDB" id="3509362at2759"/>
<dbReference type="EMBL" id="JAPQKR010000014">
    <property type="protein sequence ID" value="KAJ5198035.1"/>
    <property type="molecule type" value="Genomic_DNA"/>
</dbReference>
<dbReference type="Gene3D" id="3.90.180.10">
    <property type="entry name" value="Medium-chain alcohol dehydrogenases, catalytic domain"/>
    <property type="match status" value="1"/>
</dbReference>
<proteinExistence type="predicted"/>
<dbReference type="AlphaFoldDB" id="A0A9W9JJC5"/>
<dbReference type="SUPFAM" id="SSF50129">
    <property type="entry name" value="GroES-like"/>
    <property type="match status" value="1"/>
</dbReference>
<evidence type="ECO:0000313" key="4">
    <source>
        <dbReference type="Proteomes" id="UP001150904"/>
    </source>
</evidence>